<keyword evidence="2" id="KW-1185">Reference proteome</keyword>
<dbReference type="EMBL" id="CM044704">
    <property type="protein sequence ID" value="KAI5666519.1"/>
    <property type="molecule type" value="Genomic_DNA"/>
</dbReference>
<comment type="caution">
    <text evidence="1">The sequence shown here is derived from an EMBL/GenBank/DDBJ whole genome shotgun (WGS) entry which is preliminary data.</text>
</comment>
<proteinExistence type="predicted"/>
<organism evidence="1 2">
    <name type="scientific">Catharanthus roseus</name>
    <name type="common">Madagascar periwinkle</name>
    <name type="synonym">Vinca rosea</name>
    <dbReference type="NCBI Taxonomy" id="4058"/>
    <lineage>
        <taxon>Eukaryota</taxon>
        <taxon>Viridiplantae</taxon>
        <taxon>Streptophyta</taxon>
        <taxon>Embryophyta</taxon>
        <taxon>Tracheophyta</taxon>
        <taxon>Spermatophyta</taxon>
        <taxon>Magnoliopsida</taxon>
        <taxon>eudicotyledons</taxon>
        <taxon>Gunneridae</taxon>
        <taxon>Pentapetalae</taxon>
        <taxon>asterids</taxon>
        <taxon>lamiids</taxon>
        <taxon>Gentianales</taxon>
        <taxon>Apocynaceae</taxon>
        <taxon>Rauvolfioideae</taxon>
        <taxon>Vinceae</taxon>
        <taxon>Catharanthinae</taxon>
        <taxon>Catharanthus</taxon>
    </lineage>
</organism>
<evidence type="ECO:0000313" key="2">
    <source>
        <dbReference type="Proteomes" id="UP001060085"/>
    </source>
</evidence>
<accession>A0ACC0B1K3</accession>
<protein>
    <submittedName>
        <fullName evidence="1">Uncharacterized protein</fullName>
    </submittedName>
</protein>
<evidence type="ECO:0000313" key="1">
    <source>
        <dbReference type="EMBL" id="KAI5666519.1"/>
    </source>
</evidence>
<name>A0ACC0B1K3_CATRO</name>
<gene>
    <name evidence="1" type="ORF">M9H77_16372</name>
</gene>
<sequence length="161" mass="17560">MEVPSLKEKVEGKKDHVPEDDKDGTQTLIVSWTSEGMEMLALIEQKDYQTKRSKNALMLGPNLLEWFSVRFFQDLSNGCLSICQMVRPEARRGDDDLGVVTDRTSQVEGCAVTASSGGVRGRHSKSDIPSTSAPIAPGMYYDPGAPGSSTQPPYTVYDPSS</sequence>
<dbReference type="Proteomes" id="UP001060085">
    <property type="component" value="Linkage Group LG04"/>
</dbReference>
<reference evidence="2" key="1">
    <citation type="journal article" date="2023" name="Nat. Plants">
        <title>Single-cell RNA sequencing provides a high-resolution roadmap for understanding the multicellular compartmentation of specialized metabolism.</title>
        <authorList>
            <person name="Sun S."/>
            <person name="Shen X."/>
            <person name="Li Y."/>
            <person name="Li Y."/>
            <person name="Wang S."/>
            <person name="Li R."/>
            <person name="Zhang H."/>
            <person name="Shen G."/>
            <person name="Guo B."/>
            <person name="Wei J."/>
            <person name="Xu J."/>
            <person name="St-Pierre B."/>
            <person name="Chen S."/>
            <person name="Sun C."/>
        </authorList>
    </citation>
    <scope>NUCLEOTIDE SEQUENCE [LARGE SCALE GENOMIC DNA]</scope>
</reference>